<sequence>MASNRPAADGTTTVVSKAADQTDHPDHRHPQPVEVRTSSPRFNPSARRLAPQPPLAVAVDLSNESAYAVKWAVENYVRPGDTVTLVHVNSTSVLYGADWGSFAATTTIDPTVSEEERDNFTAAKANHLAQPLAEANVPYKIHIVKDHDMKERLCLEVERLGLSALITGSRGAGVLRKSAKGKLRSVSDYCVQHCVCPVVVVEEEEEEEEVVRRRRGRRRSFRMRMTTSTSDSKGSNLLSFFVYFRPLE</sequence>
<evidence type="ECO:0000259" key="2">
    <source>
        <dbReference type="Pfam" id="PF00582"/>
    </source>
</evidence>
<dbReference type="InterPro" id="IPR044162">
    <property type="entry name" value="PHOS32/34"/>
</dbReference>
<dbReference type="PANTHER" id="PTHR31966:SF3">
    <property type="entry name" value="OS05G0501700 PROTEIN"/>
    <property type="match status" value="1"/>
</dbReference>
<name>A0AAW2KXU8_9LAMI</name>
<reference evidence="3" key="2">
    <citation type="journal article" date="2024" name="Plant">
        <title>Genomic evolution and insights into agronomic trait innovations of Sesamum species.</title>
        <authorList>
            <person name="Miao H."/>
            <person name="Wang L."/>
            <person name="Qu L."/>
            <person name="Liu H."/>
            <person name="Sun Y."/>
            <person name="Le M."/>
            <person name="Wang Q."/>
            <person name="Wei S."/>
            <person name="Zheng Y."/>
            <person name="Lin W."/>
            <person name="Duan Y."/>
            <person name="Cao H."/>
            <person name="Xiong S."/>
            <person name="Wang X."/>
            <person name="Wei L."/>
            <person name="Li C."/>
            <person name="Ma Q."/>
            <person name="Ju M."/>
            <person name="Zhao R."/>
            <person name="Li G."/>
            <person name="Mu C."/>
            <person name="Tian Q."/>
            <person name="Mei H."/>
            <person name="Zhang T."/>
            <person name="Gao T."/>
            <person name="Zhang H."/>
        </authorList>
    </citation>
    <scope>NUCLEOTIDE SEQUENCE</scope>
    <source>
        <strain evidence="3">G01</strain>
    </source>
</reference>
<dbReference type="PANTHER" id="PTHR31966">
    <property type="entry name" value="OS01G0783500 PROTEIN"/>
    <property type="match status" value="1"/>
</dbReference>
<evidence type="ECO:0000256" key="1">
    <source>
        <dbReference type="SAM" id="MobiDB-lite"/>
    </source>
</evidence>
<accession>A0AAW2KXU8</accession>
<feature type="domain" description="UspA" evidence="2">
    <location>
        <begin position="56"/>
        <end position="201"/>
    </location>
</feature>
<dbReference type="CDD" id="cd23659">
    <property type="entry name" value="USP_At3g01520-like"/>
    <property type="match status" value="1"/>
</dbReference>
<evidence type="ECO:0000313" key="3">
    <source>
        <dbReference type="EMBL" id="KAL0311214.1"/>
    </source>
</evidence>
<dbReference type="SUPFAM" id="SSF52402">
    <property type="entry name" value="Adenine nucleotide alpha hydrolases-like"/>
    <property type="match status" value="1"/>
</dbReference>
<dbReference type="Pfam" id="PF00582">
    <property type="entry name" value="Usp"/>
    <property type="match status" value="1"/>
</dbReference>
<organism evidence="3">
    <name type="scientific">Sesamum angustifolium</name>
    <dbReference type="NCBI Taxonomy" id="2727405"/>
    <lineage>
        <taxon>Eukaryota</taxon>
        <taxon>Viridiplantae</taxon>
        <taxon>Streptophyta</taxon>
        <taxon>Embryophyta</taxon>
        <taxon>Tracheophyta</taxon>
        <taxon>Spermatophyta</taxon>
        <taxon>Magnoliopsida</taxon>
        <taxon>eudicotyledons</taxon>
        <taxon>Gunneridae</taxon>
        <taxon>Pentapetalae</taxon>
        <taxon>asterids</taxon>
        <taxon>lamiids</taxon>
        <taxon>Lamiales</taxon>
        <taxon>Pedaliaceae</taxon>
        <taxon>Sesamum</taxon>
    </lineage>
</organism>
<dbReference type="InterPro" id="IPR006016">
    <property type="entry name" value="UspA"/>
</dbReference>
<feature type="compositionally biased region" description="Basic and acidic residues" evidence="1">
    <location>
        <begin position="20"/>
        <end position="31"/>
    </location>
</feature>
<reference evidence="3" key="1">
    <citation type="submission" date="2020-06" db="EMBL/GenBank/DDBJ databases">
        <authorList>
            <person name="Li T."/>
            <person name="Hu X."/>
            <person name="Zhang T."/>
            <person name="Song X."/>
            <person name="Zhang H."/>
            <person name="Dai N."/>
            <person name="Sheng W."/>
            <person name="Hou X."/>
            <person name="Wei L."/>
        </authorList>
    </citation>
    <scope>NUCLEOTIDE SEQUENCE</scope>
    <source>
        <strain evidence="3">G01</strain>
        <tissue evidence="3">Leaf</tissue>
    </source>
</reference>
<dbReference type="AlphaFoldDB" id="A0AAW2KXU8"/>
<protein>
    <submittedName>
        <fullName evidence="3">Universal stress protein PHOS32</fullName>
    </submittedName>
</protein>
<feature type="region of interest" description="Disordered" evidence="1">
    <location>
        <begin position="1"/>
        <end position="49"/>
    </location>
</feature>
<dbReference type="Gene3D" id="3.40.50.620">
    <property type="entry name" value="HUPs"/>
    <property type="match status" value="1"/>
</dbReference>
<gene>
    <name evidence="3" type="ORF">Sangu_2416100</name>
</gene>
<proteinExistence type="predicted"/>
<dbReference type="InterPro" id="IPR014729">
    <property type="entry name" value="Rossmann-like_a/b/a_fold"/>
</dbReference>
<comment type="caution">
    <text evidence="3">The sequence shown here is derived from an EMBL/GenBank/DDBJ whole genome shotgun (WGS) entry which is preliminary data.</text>
</comment>
<dbReference type="EMBL" id="JACGWK010000016">
    <property type="protein sequence ID" value="KAL0311214.1"/>
    <property type="molecule type" value="Genomic_DNA"/>
</dbReference>